<evidence type="ECO:0000256" key="2">
    <source>
        <dbReference type="ARBA" id="ARBA00005300"/>
    </source>
</evidence>
<sequence length="202" mass="23290">MAVRPIRNLMHLSAADIYRAVTLADRMRTVGPEWIATDNSYARLDLPQVDVYCSGICSAGTYGHTVAAGWGVYFDEQEFRYLNGGGPVTGRRTKYRAELMAIYHTLVKIPPDHHVVIYTESFHVLDCFYVWFDYWEVHGYFNVDGSRVDNRSLIQDIMRERRLHRGKVELQHVTMPYERPGVMIAERIASNAARDCARSHVY</sequence>
<comment type="catalytic activity">
    <reaction evidence="1">
        <text>Endonucleolytic cleavage to 5'-phosphomonoester.</text>
        <dbReference type="EC" id="3.1.26.4"/>
    </reaction>
</comment>
<dbReference type="GO" id="GO:0003676">
    <property type="term" value="F:nucleic acid binding"/>
    <property type="evidence" value="ECO:0007669"/>
    <property type="project" value="InterPro"/>
</dbReference>
<gene>
    <name evidence="9" type="ORF">BCV69DRAFT_299930</name>
</gene>
<accession>A0A316U2Z7</accession>
<proteinExistence type="inferred from homology"/>
<dbReference type="Proteomes" id="UP000245942">
    <property type="component" value="Unassembled WGS sequence"/>
</dbReference>
<evidence type="ECO:0000313" key="9">
    <source>
        <dbReference type="EMBL" id="PWN19617.1"/>
    </source>
</evidence>
<reference evidence="9 10" key="1">
    <citation type="journal article" date="2018" name="Mol. Biol. Evol.">
        <title>Broad Genomic Sampling Reveals a Smut Pathogenic Ancestry of the Fungal Clade Ustilaginomycotina.</title>
        <authorList>
            <person name="Kijpornyongpan T."/>
            <person name="Mondo S.J."/>
            <person name="Barry K."/>
            <person name="Sandor L."/>
            <person name="Lee J."/>
            <person name="Lipzen A."/>
            <person name="Pangilinan J."/>
            <person name="LaButti K."/>
            <person name="Hainaut M."/>
            <person name="Henrissat B."/>
            <person name="Grigoriev I.V."/>
            <person name="Spatafora J.W."/>
            <person name="Aime M.C."/>
        </authorList>
    </citation>
    <scope>NUCLEOTIDE SEQUENCE [LARGE SCALE GENOMIC DNA]</scope>
    <source>
        <strain evidence="9 10">MCA 4718</strain>
    </source>
</reference>
<evidence type="ECO:0000313" key="10">
    <source>
        <dbReference type="Proteomes" id="UP000245942"/>
    </source>
</evidence>
<keyword evidence="5" id="KW-0479">Metal-binding</keyword>
<organism evidence="9 10">
    <name type="scientific">Pseudomicrostroma glucosiphilum</name>
    <dbReference type="NCBI Taxonomy" id="1684307"/>
    <lineage>
        <taxon>Eukaryota</taxon>
        <taxon>Fungi</taxon>
        <taxon>Dikarya</taxon>
        <taxon>Basidiomycota</taxon>
        <taxon>Ustilaginomycotina</taxon>
        <taxon>Exobasidiomycetes</taxon>
        <taxon>Microstromatales</taxon>
        <taxon>Microstromatales incertae sedis</taxon>
        <taxon>Pseudomicrostroma</taxon>
    </lineage>
</organism>
<dbReference type="GO" id="GO:0043137">
    <property type="term" value="P:DNA replication, removal of RNA primer"/>
    <property type="evidence" value="ECO:0007669"/>
    <property type="project" value="TreeGrafter"/>
</dbReference>
<comment type="similarity">
    <text evidence="2">Belongs to the RNase H family.</text>
</comment>
<dbReference type="STRING" id="1684307.A0A316U2Z7"/>
<dbReference type="RefSeq" id="XP_025346777.1">
    <property type="nucleotide sequence ID" value="XM_025494393.1"/>
</dbReference>
<evidence type="ECO:0000259" key="8">
    <source>
        <dbReference type="PROSITE" id="PS50879"/>
    </source>
</evidence>
<evidence type="ECO:0000256" key="6">
    <source>
        <dbReference type="ARBA" id="ARBA00022759"/>
    </source>
</evidence>
<dbReference type="EMBL" id="KZ819330">
    <property type="protein sequence ID" value="PWN19617.1"/>
    <property type="molecule type" value="Genomic_DNA"/>
</dbReference>
<dbReference type="OrthoDB" id="245563at2759"/>
<dbReference type="EC" id="3.1.26.4" evidence="3"/>
<dbReference type="GO" id="GO:0004523">
    <property type="term" value="F:RNA-DNA hybrid ribonuclease activity"/>
    <property type="evidence" value="ECO:0007669"/>
    <property type="project" value="UniProtKB-EC"/>
</dbReference>
<keyword evidence="4" id="KW-0540">Nuclease</keyword>
<keyword evidence="7" id="KW-0378">Hydrolase</keyword>
<evidence type="ECO:0000256" key="4">
    <source>
        <dbReference type="ARBA" id="ARBA00022722"/>
    </source>
</evidence>
<keyword evidence="6" id="KW-0255">Endonuclease</keyword>
<dbReference type="GO" id="GO:0046872">
    <property type="term" value="F:metal ion binding"/>
    <property type="evidence" value="ECO:0007669"/>
    <property type="project" value="UniProtKB-KW"/>
</dbReference>
<dbReference type="Gene3D" id="3.30.420.10">
    <property type="entry name" value="Ribonuclease H-like superfamily/Ribonuclease H"/>
    <property type="match status" value="1"/>
</dbReference>
<protein>
    <recommendedName>
        <fullName evidence="3">ribonuclease H</fullName>
        <ecNumber evidence="3">3.1.26.4</ecNumber>
    </recommendedName>
</protein>
<evidence type="ECO:0000256" key="3">
    <source>
        <dbReference type="ARBA" id="ARBA00012180"/>
    </source>
</evidence>
<dbReference type="InterPro" id="IPR012337">
    <property type="entry name" value="RNaseH-like_sf"/>
</dbReference>
<evidence type="ECO:0000256" key="7">
    <source>
        <dbReference type="ARBA" id="ARBA00022801"/>
    </source>
</evidence>
<dbReference type="AlphaFoldDB" id="A0A316U2Z7"/>
<evidence type="ECO:0000256" key="5">
    <source>
        <dbReference type="ARBA" id="ARBA00022723"/>
    </source>
</evidence>
<dbReference type="InterPro" id="IPR002156">
    <property type="entry name" value="RNaseH_domain"/>
</dbReference>
<dbReference type="SUPFAM" id="SSF53098">
    <property type="entry name" value="Ribonuclease H-like"/>
    <property type="match status" value="1"/>
</dbReference>
<dbReference type="PANTHER" id="PTHR10642:SF26">
    <property type="entry name" value="RIBONUCLEASE H1"/>
    <property type="match status" value="1"/>
</dbReference>
<dbReference type="GeneID" id="37016127"/>
<keyword evidence="10" id="KW-1185">Reference proteome</keyword>
<evidence type="ECO:0000256" key="1">
    <source>
        <dbReference type="ARBA" id="ARBA00000077"/>
    </source>
</evidence>
<dbReference type="PROSITE" id="PS50879">
    <property type="entry name" value="RNASE_H_1"/>
    <property type="match status" value="1"/>
</dbReference>
<dbReference type="PANTHER" id="PTHR10642">
    <property type="entry name" value="RIBONUCLEASE H1"/>
    <property type="match status" value="1"/>
</dbReference>
<dbReference type="InterPro" id="IPR036397">
    <property type="entry name" value="RNaseH_sf"/>
</dbReference>
<dbReference type="Pfam" id="PF00075">
    <property type="entry name" value="RNase_H"/>
    <property type="match status" value="1"/>
</dbReference>
<feature type="domain" description="RNase H type-1" evidence="8">
    <location>
        <begin position="45"/>
        <end position="194"/>
    </location>
</feature>
<name>A0A316U2Z7_9BASI</name>
<dbReference type="InterPro" id="IPR050092">
    <property type="entry name" value="RNase_H"/>
</dbReference>